<dbReference type="InterPro" id="IPR016181">
    <property type="entry name" value="Acyl_CoA_acyltransferase"/>
</dbReference>
<accession>A0AAW5PI49</accession>
<dbReference type="GO" id="GO:0016747">
    <property type="term" value="F:acyltransferase activity, transferring groups other than amino-acyl groups"/>
    <property type="evidence" value="ECO:0007669"/>
    <property type="project" value="InterPro"/>
</dbReference>
<dbReference type="InterPro" id="IPR000182">
    <property type="entry name" value="GNAT_dom"/>
</dbReference>
<name>A0AAW5PI49_9GAMM</name>
<dbReference type="Gene3D" id="3.40.630.30">
    <property type="match status" value="1"/>
</dbReference>
<dbReference type="AlphaFoldDB" id="A0AAW5PI49"/>
<feature type="domain" description="N-acetyltransferase" evidence="1">
    <location>
        <begin position="1"/>
        <end position="143"/>
    </location>
</feature>
<protein>
    <submittedName>
        <fullName evidence="2">GNAT superfamily N-acetyltransferase</fullName>
    </submittedName>
</protein>
<dbReference type="SUPFAM" id="SSF55729">
    <property type="entry name" value="Acyl-CoA N-acyltransferases (Nat)"/>
    <property type="match status" value="1"/>
</dbReference>
<comment type="caution">
    <text evidence="2">The sequence shown here is derived from an EMBL/GenBank/DDBJ whole genome shotgun (WGS) entry which is preliminary data.</text>
</comment>
<dbReference type="EMBL" id="JANUEK010000003">
    <property type="protein sequence ID" value="MCS4279676.1"/>
    <property type="molecule type" value="Genomic_DNA"/>
</dbReference>
<organism evidence="2 3">
    <name type="scientific">Stenotrophomonas rhizophila</name>
    <dbReference type="NCBI Taxonomy" id="216778"/>
    <lineage>
        <taxon>Bacteria</taxon>
        <taxon>Pseudomonadati</taxon>
        <taxon>Pseudomonadota</taxon>
        <taxon>Gammaproteobacteria</taxon>
        <taxon>Lysobacterales</taxon>
        <taxon>Lysobacteraceae</taxon>
        <taxon>Stenotrophomonas</taxon>
    </lineage>
</organism>
<reference evidence="2" key="1">
    <citation type="submission" date="2022-08" db="EMBL/GenBank/DDBJ databases">
        <title>Genomic analyses of the natural microbiome of Caenorhabditis elegans.</title>
        <authorList>
            <person name="Samuel B."/>
        </authorList>
    </citation>
    <scope>NUCLEOTIDE SEQUENCE</scope>
    <source>
        <strain evidence="2">BIGb0277</strain>
    </source>
</reference>
<sequence>MMTRTVPAAGIQPASAEDTRAVFAGLLAFNQAASGDALDDQPVNRVIHDAAGQVVAGIAADVCGGWLMVHALWVDDARRGEGLGQALLADAEQQARTLGAHAVTLDTFSWQAEGFYLKQGYEVFGRLQAFPPGHQRLYLRKPL</sequence>
<gene>
    <name evidence="2" type="ORF">M2412_001652</name>
</gene>
<dbReference type="CDD" id="cd04301">
    <property type="entry name" value="NAT_SF"/>
    <property type="match status" value="1"/>
</dbReference>
<dbReference type="RefSeq" id="WP_259260387.1">
    <property type="nucleotide sequence ID" value="NZ_JANUEK010000003.1"/>
</dbReference>
<evidence type="ECO:0000313" key="3">
    <source>
        <dbReference type="Proteomes" id="UP001320691"/>
    </source>
</evidence>
<dbReference type="Proteomes" id="UP001320691">
    <property type="component" value="Unassembled WGS sequence"/>
</dbReference>
<dbReference type="PROSITE" id="PS51186">
    <property type="entry name" value="GNAT"/>
    <property type="match status" value="1"/>
</dbReference>
<evidence type="ECO:0000313" key="2">
    <source>
        <dbReference type="EMBL" id="MCS4279676.1"/>
    </source>
</evidence>
<proteinExistence type="predicted"/>
<evidence type="ECO:0000259" key="1">
    <source>
        <dbReference type="PROSITE" id="PS51186"/>
    </source>
</evidence>
<dbReference type="Pfam" id="PF00583">
    <property type="entry name" value="Acetyltransf_1"/>
    <property type="match status" value="1"/>
</dbReference>